<sequence length="91" mass="11029">MDSLNDYKIDCRFVFSEKKRRLLEKRLIQEIIPLLEYRNISFIKFCDILNYVCRNPDKYSCLQCYDSNLMEYITNVCATNCENKSRKSFLF</sequence>
<name>A0AAT9GN78_9CREN</name>
<dbReference type="EMBL" id="AP031322">
    <property type="protein sequence ID" value="BFH72250.1"/>
    <property type="molecule type" value="Genomic_DNA"/>
</dbReference>
<organism evidence="1">
    <name type="scientific">Sulfurisphaera javensis</name>
    <dbReference type="NCBI Taxonomy" id="2049879"/>
    <lineage>
        <taxon>Archaea</taxon>
        <taxon>Thermoproteota</taxon>
        <taxon>Thermoprotei</taxon>
        <taxon>Sulfolobales</taxon>
        <taxon>Sulfolobaceae</taxon>
        <taxon>Sulfurisphaera</taxon>
    </lineage>
</organism>
<proteinExistence type="predicted"/>
<dbReference type="AlphaFoldDB" id="A0AAT9GN78"/>
<accession>A0AAT9GN78</accession>
<reference evidence="1" key="1">
    <citation type="submission" date="2024-03" db="EMBL/GenBank/DDBJ databases">
        <title>Complete genome sequence of Sulfurisphaera javensis strain KD-1.</title>
        <authorList>
            <person name="Sakai H."/>
            <person name="Nur N."/>
            <person name="Suwanto A."/>
            <person name="Kurosawa N."/>
        </authorList>
    </citation>
    <scope>NUCLEOTIDE SEQUENCE</scope>
    <source>
        <strain evidence="1">KD-1</strain>
    </source>
</reference>
<evidence type="ECO:0000313" key="1">
    <source>
        <dbReference type="EMBL" id="BFH72250.1"/>
    </source>
</evidence>
<dbReference type="KEGG" id="sjv:SJAV_01940"/>
<gene>
    <name evidence="1" type="ORF">SJAV_01940</name>
</gene>
<protein>
    <submittedName>
        <fullName evidence="1">Uncharacterized protein</fullName>
    </submittedName>
</protein>